<protein>
    <submittedName>
        <fullName evidence="2">Uncharacterized protein</fullName>
    </submittedName>
</protein>
<reference evidence="2 3" key="1">
    <citation type="journal article" date="2021" name="Int. J. Syst. Evol. Microbiol.">
        <title>Halobaculum halophilum sp. nov. and Halobaculum salinum sp. nov., isolated from salt lake and saline soil.</title>
        <authorList>
            <person name="Cui H.L."/>
            <person name="Shi X.W."/>
            <person name="Yin X.M."/>
            <person name="Yang X.Y."/>
            <person name="Hou J."/>
            <person name="Zhu L."/>
        </authorList>
    </citation>
    <scope>NUCLEOTIDE SEQUENCE [LARGE SCALE GENOMIC DNA]</scope>
    <source>
        <strain evidence="2 3">NBRC 109044</strain>
    </source>
</reference>
<dbReference type="EMBL" id="CP081959">
    <property type="protein sequence ID" value="QZP39288.1"/>
    <property type="molecule type" value="Genomic_DNA"/>
</dbReference>
<evidence type="ECO:0000313" key="2">
    <source>
        <dbReference type="EMBL" id="QZP39288.1"/>
    </source>
</evidence>
<accession>A0A8T8WHI4</accession>
<gene>
    <name evidence="2" type="ORF">K6T50_15335</name>
</gene>
<organism evidence="2 3">
    <name type="scientific">Halobaculum magnesiiphilum</name>
    <dbReference type="NCBI Taxonomy" id="1017351"/>
    <lineage>
        <taxon>Archaea</taxon>
        <taxon>Methanobacteriati</taxon>
        <taxon>Methanobacteriota</taxon>
        <taxon>Stenosarchaea group</taxon>
        <taxon>Halobacteria</taxon>
        <taxon>Halobacteriales</taxon>
        <taxon>Haloferacaceae</taxon>
        <taxon>Halobaculum</taxon>
    </lineage>
</organism>
<geneLocation type="plasmid" evidence="2 3">
    <name>unnamed1</name>
</geneLocation>
<dbReference type="KEGG" id="hmp:K6T50_15335"/>
<evidence type="ECO:0000313" key="3">
    <source>
        <dbReference type="Proteomes" id="UP000826254"/>
    </source>
</evidence>
<keyword evidence="2" id="KW-0614">Plasmid</keyword>
<dbReference type="RefSeq" id="WP_222609055.1">
    <property type="nucleotide sequence ID" value="NZ_CP081959.1"/>
</dbReference>
<sequence>MSADGNGSLRQEPTQVPTVNRRQLTVEPGHPWPSAYRGSKYSLVSSRKFGDVAQWSHMGDIQAMTERPRGLKTALTELGKTNGRGSFRLTATGEVLTKVPAGQYQRTSQARANRGHIPVYVGKLDGDFDFEEISNDPTPPSNTNAVEIWTGLPFNHGETWAVCTDDVLRWSWQDYRFESAFDHPELVAAYKSLRPEGGRIYINEHGHIWGNVDRDTVPSSERGRIRDAFDEWERTASNAERRLVTRRLNRTESEAAANGLLPVYLGHISQFDGGIVPKPVVTDNSYFGDSAMDPDQ</sequence>
<keyword evidence="3" id="KW-1185">Reference proteome</keyword>
<feature type="region of interest" description="Disordered" evidence="1">
    <location>
        <begin position="1"/>
        <end position="32"/>
    </location>
</feature>
<proteinExistence type="predicted"/>
<dbReference type="Proteomes" id="UP000826254">
    <property type="component" value="Plasmid unnamed1"/>
</dbReference>
<dbReference type="AlphaFoldDB" id="A0A8T8WHI4"/>
<evidence type="ECO:0000256" key="1">
    <source>
        <dbReference type="SAM" id="MobiDB-lite"/>
    </source>
</evidence>
<dbReference type="GeneID" id="67179543"/>
<feature type="compositionally biased region" description="Polar residues" evidence="1">
    <location>
        <begin position="8"/>
        <end position="23"/>
    </location>
</feature>
<name>A0A8T8WHI4_9EURY</name>